<accession>A0A9D2IDY2</accession>
<dbReference type="Gene3D" id="2.60.40.2620">
    <property type="entry name" value="Fimbrillin-like"/>
    <property type="match status" value="1"/>
</dbReference>
<reference evidence="1" key="2">
    <citation type="submission" date="2021-04" db="EMBL/GenBank/DDBJ databases">
        <authorList>
            <person name="Gilroy R."/>
        </authorList>
    </citation>
    <scope>NUCLEOTIDE SEQUENCE</scope>
    <source>
        <strain evidence="1">CHK169-11906</strain>
    </source>
</reference>
<comment type="caution">
    <text evidence="1">The sequence shown here is derived from an EMBL/GenBank/DDBJ whole genome shotgun (WGS) entry which is preliminary data.</text>
</comment>
<dbReference type="Pfam" id="PF13149">
    <property type="entry name" value="Mfa_like_1"/>
    <property type="match status" value="1"/>
</dbReference>
<evidence type="ECO:0000313" key="1">
    <source>
        <dbReference type="EMBL" id="HJA98172.1"/>
    </source>
</evidence>
<reference evidence="1" key="1">
    <citation type="journal article" date="2021" name="PeerJ">
        <title>Extensive microbial diversity within the chicken gut microbiome revealed by metagenomics and culture.</title>
        <authorList>
            <person name="Gilroy R."/>
            <person name="Ravi A."/>
            <person name="Getino M."/>
            <person name="Pursley I."/>
            <person name="Horton D.L."/>
            <person name="Alikhan N.F."/>
            <person name="Baker D."/>
            <person name="Gharbi K."/>
            <person name="Hall N."/>
            <person name="Watson M."/>
            <person name="Adriaenssens E.M."/>
            <person name="Foster-Nyarko E."/>
            <person name="Jarju S."/>
            <person name="Secka A."/>
            <person name="Antonio M."/>
            <person name="Oren A."/>
            <person name="Chaudhuri R.R."/>
            <person name="La Ragione R."/>
            <person name="Hildebrand F."/>
            <person name="Pallen M.J."/>
        </authorList>
    </citation>
    <scope>NUCLEOTIDE SEQUENCE</scope>
    <source>
        <strain evidence="1">CHK169-11906</strain>
    </source>
</reference>
<dbReference type="InterPro" id="IPR025049">
    <property type="entry name" value="Mfa-like_1"/>
</dbReference>
<dbReference type="Gene3D" id="2.60.40.2630">
    <property type="match status" value="1"/>
</dbReference>
<sequence length="281" mass="30152">MKKAYFALMAMLLMGGCSKDKVTSTTDKKISIQTTIEEPANIGSPSLNEDGSGNFAPGDTFSLLVFAPDASASQCNYQIGQTTLLWNDLQLNSDAQTVTFSACYPIQALNEGKFAFDLKTAEEKDLLWAYKSGITVGTEAPITLTFKHAMHRLVVRFTEDSEIAVDQIQTNCTAKSSCTVDLMTGTLDNSSSDKATFTENGDEAVFLIVPQQPADVSLEVTAGASSKTFSLGDLASQYEELEGGKQLTVNLTIKEGKITIDGFSIEGWGDQGTIDGGEIIM</sequence>
<dbReference type="AlphaFoldDB" id="A0A9D2IDY2"/>
<dbReference type="PROSITE" id="PS51257">
    <property type="entry name" value="PROKAR_LIPOPROTEIN"/>
    <property type="match status" value="1"/>
</dbReference>
<proteinExistence type="predicted"/>
<dbReference type="InterPro" id="IPR042278">
    <property type="entry name" value="Mfa-like_1_N"/>
</dbReference>
<dbReference type="Proteomes" id="UP000824259">
    <property type="component" value="Unassembled WGS sequence"/>
</dbReference>
<gene>
    <name evidence="1" type="ORF">H9779_01025</name>
</gene>
<dbReference type="EMBL" id="DWYR01000004">
    <property type="protein sequence ID" value="HJA98172.1"/>
    <property type="molecule type" value="Genomic_DNA"/>
</dbReference>
<protein>
    <submittedName>
        <fullName evidence="1">Fimbrillin family protein</fullName>
    </submittedName>
</protein>
<dbReference type="CDD" id="cd13121">
    <property type="entry name" value="BF2867_like_C"/>
    <property type="match status" value="1"/>
</dbReference>
<name>A0A9D2IDY2_9BACT</name>
<dbReference type="CDD" id="cd13120">
    <property type="entry name" value="BF2867_like_N"/>
    <property type="match status" value="1"/>
</dbReference>
<organism evidence="1 2">
    <name type="scientific">Candidatus Alistipes avicola</name>
    <dbReference type="NCBI Taxonomy" id="2838432"/>
    <lineage>
        <taxon>Bacteria</taxon>
        <taxon>Pseudomonadati</taxon>
        <taxon>Bacteroidota</taxon>
        <taxon>Bacteroidia</taxon>
        <taxon>Bacteroidales</taxon>
        <taxon>Rikenellaceae</taxon>
        <taxon>Alistipes</taxon>
    </lineage>
</organism>
<evidence type="ECO:0000313" key="2">
    <source>
        <dbReference type="Proteomes" id="UP000824259"/>
    </source>
</evidence>